<name>A0A0C3CBX9_PILCF</name>
<dbReference type="EMBL" id="KN832980">
    <property type="protein sequence ID" value="KIM87177.1"/>
    <property type="molecule type" value="Genomic_DNA"/>
</dbReference>
<keyword evidence="7" id="KW-1185">Reference proteome</keyword>
<dbReference type="InterPro" id="IPR047250">
    <property type="entry name" value="BRCT_p53bp1-like_rpt2"/>
</dbReference>
<comment type="subcellular location">
    <subcellularLocation>
        <location evidence="1">Nucleus</location>
    </subcellularLocation>
</comment>
<dbReference type="PANTHER" id="PTHR15321">
    <property type="entry name" value="TUMOR SUPPRESSOR P53-BINDING PROTEIN 1"/>
    <property type="match status" value="1"/>
</dbReference>
<evidence type="ECO:0000256" key="2">
    <source>
        <dbReference type="ARBA" id="ARBA00022763"/>
    </source>
</evidence>
<feature type="compositionally biased region" description="Low complexity" evidence="4">
    <location>
        <begin position="910"/>
        <end position="920"/>
    </location>
</feature>
<dbReference type="SMART" id="SM00292">
    <property type="entry name" value="BRCT"/>
    <property type="match status" value="1"/>
</dbReference>
<feature type="compositionally biased region" description="Polar residues" evidence="4">
    <location>
        <begin position="328"/>
        <end position="346"/>
    </location>
</feature>
<dbReference type="InterPro" id="IPR047252">
    <property type="entry name" value="TP53BP1-like"/>
</dbReference>
<feature type="region of interest" description="Disordered" evidence="4">
    <location>
        <begin position="153"/>
        <end position="347"/>
    </location>
</feature>
<reference evidence="7" key="2">
    <citation type="submission" date="2015-01" db="EMBL/GenBank/DDBJ databases">
        <title>Evolutionary Origins and Diversification of the Mycorrhizal Mutualists.</title>
        <authorList>
            <consortium name="DOE Joint Genome Institute"/>
            <consortium name="Mycorrhizal Genomics Consortium"/>
            <person name="Kohler A."/>
            <person name="Kuo A."/>
            <person name="Nagy L.G."/>
            <person name="Floudas D."/>
            <person name="Copeland A."/>
            <person name="Barry K.W."/>
            <person name="Cichocki N."/>
            <person name="Veneault-Fourrey C."/>
            <person name="LaButti K."/>
            <person name="Lindquist E.A."/>
            <person name="Lipzen A."/>
            <person name="Lundell T."/>
            <person name="Morin E."/>
            <person name="Murat C."/>
            <person name="Riley R."/>
            <person name="Ohm R."/>
            <person name="Sun H."/>
            <person name="Tunlid A."/>
            <person name="Henrissat B."/>
            <person name="Grigoriev I.V."/>
            <person name="Hibbett D.S."/>
            <person name="Martin F."/>
        </authorList>
    </citation>
    <scope>NUCLEOTIDE SEQUENCE [LARGE SCALE GENOMIC DNA]</scope>
    <source>
        <strain evidence="7">F 1598</strain>
    </source>
</reference>
<dbReference type="GO" id="GO:0005634">
    <property type="term" value="C:nucleus"/>
    <property type="evidence" value="ECO:0007669"/>
    <property type="project" value="UniProtKB-SubCell"/>
</dbReference>
<feature type="compositionally biased region" description="Basic residues" evidence="4">
    <location>
        <begin position="730"/>
        <end position="747"/>
    </location>
</feature>
<feature type="compositionally biased region" description="Polar residues" evidence="4">
    <location>
        <begin position="448"/>
        <end position="457"/>
    </location>
</feature>
<dbReference type="InterPro" id="IPR036420">
    <property type="entry name" value="BRCT_dom_sf"/>
</dbReference>
<dbReference type="GO" id="GO:0045944">
    <property type="term" value="P:positive regulation of transcription by RNA polymerase II"/>
    <property type="evidence" value="ECO:0007669"/>
    <property type="project" value="TreeGrafter"/>
</dbReference>
<proteinExistence type="predicted"/>
<dbReference type="OrthoDB" id="129353at2759"/>
<dbReference type="PANTHER" id="PTHR15321:SF3">
    <property type="entry name" value="TP53-BINDING PROTEIN 1"/>
    <property type="match status" value="1"/>
</dbReference>
<evidence type="ECO:0000313" key="6">
    <source>
        <dbReference type="EMBL" id="KIM87177.1"/>
    </source>
</evidence>
<dbReference type="InterPro" id="IPR001357">
    <property type="entry name" value="BRCT_dom"/>
</dbReference>
<evidence type="ECO:0000259" key="5">
    <source>
        <dbReference type="PROSITE" id="PS50172"/>
    </source>
</evidence>
<feature type="compositionally biased region" description="Acidic residues" evidence="4">
    <location>
        <begin position="698"/>
        <end position="717"/>
    </location>
</feature>
<feature type="region of interest" description="Disordered" evidence="4">
    <location>
        <begin position="907"/>
        <end position="930"/>
    </location>
</feature>
<sequence>MDSYYGESRELPTAESQPTQLLRNVLRGDMEPPPIPDDREDANGDANVTKDSFDSSSSSMRHPTTRYHFHGLASTQTQTQHEACVENEGSQKENTPTSGELKAATGLNSQPCSPRAITAKIPSKMPNSDITGQPLGYKGTVAMTTNPPLFVSSEHASASRNKTAKAVSFQSRTTGAPASPAKGVRQSRTMQPRSSHYYRRSPSQDSFAGPLSQDPEKQFFASTRQFDVPLSELGLPSTQETHSSEAQPVETGPSFMEAMASAYAEEKRNRAAEFHNSAHHGRVLVAATPSHSGSSQGEPISQQSDDDQQFYGHQPDPTYDDIPDNHDNSQQSTQLFEDSSEPSSSYERLLAGEVPTQAVELQATQIDGSGADLGVQADEVDTNNEPKTQLQTASGVSSVPSTVPRSIGFMVDPNKPWRLQKYGISAPQHPRPQPTFQTPTRGEVIPETQPSDITANNPAVPEGQRGPSRDFGHMHRNNIPAHPLSSPSHPDAMDIVPDSEPPRAAPSQLTPLRPTGSEAHGLLTSRRDGIGMPHSGDLALLPAVIEHTAADHGDDEDEDDIPLAATRALKIVPASKGKGRAETTYRAADANTMTKDSRQTRAGPSVPPPQGRSWQTGVPSSAPGQDVDATSNAQRPSRANKVSGGKPPSVTSSRKTRSASASSSVPAKKRRISSDTEDDDELRLTADDSVFIPKAEKEEEEETEPADDGDGDNDMDVDVQGNDPEPGPSTHKRKRAATSKGGSKKMSRASAKPNIARSTPGFSSRPNKRLRSVVSSSRPISEPATRVFALWKQDSYYYSGIVHSHSTSTKYLVKFDDGTEDNVDVSKMRRCELVVDDEVILVEDDRRAKIKEVQNNHPDVAVEVDDGDEVELFDVAVQDLRIAGRTILKHWQDRTLTVDMINPVLKPKPLKSTPSPSKASMLSAASTKGGRGKTLNRIGLVITLSPGNDNREKHRDNVISAIKNNGGTVIEDWSQIFPMEGTHSHMNKRWVACAEDVKWVAKDGIQRVFLLADDANTKPKFLIALALGIPCLSFEWLHATVDKGTKDWQPYLLPAGFCEALHARVSQMVDLDWGNSTEQLSDIMCNQVASKLFNHNSVLCLGADFVPLLKVKRTTSDPEKAKEASRTVPRIILSMGAKRVEAASEIKYASDQSLKSFDYVVVKDADEVVHGLSDGNVTFVHVPWVKDCLIAGRLLEAPKW</sequence>
<dbReference type="Gene3D" id="2.30.30.140">
    <property type="match status" value="1"/>
</dbReference>
<feature type="region of interest" description="Disordered" evidence="4">
    <location>
        <begin position="1"/>
        <end position="139"/>
    </location>
</feature>
<dbReference type="Proteomes" id="UP000054166">
    <property type="component" value="Unassembled WGS sequence"/>
</dbReference>
<evidence type="ECO:0000313" key="7">
    <source>
        <dbReference type="Proteomes" id="UP000054166"/>
    </source>
</evidence>
<dbReference type="CDD" id="cd17724">
    <property type="entry name" value="BRCT_p53bp1_rpt2"/>
    <property type="match status" value="1"/>
</dbReference>
<evidence type="ECO:0000256" key="4">
    <source>
        <dbReference type="SAM" id="MobiDB-lite"/>
    </source>
</evidence>
<feature type="region of interest" description="Disordered" evidence="4">
    <location>
        <begin position="424"/>
        <end position="531"/>
    </location>
</feature>
<feature type="compositionally biased region" description="Low complexity" evidence="4">
    <location>
        <begin position="192"/>
        <end position="203"/>
    </location>
</feature>
<feature type="compositionally biased region" description="Polar residues" evidence="4">
    <location>
        <begin position="236"/>
        <end position="246"/>
    </location>
</feature>
<feature type="domain" description="BRCT" evidence="5">
    <location>
        <begin position="1088"/>
        <end position="1200"/>
    </location>
</feature>
<dbReference type="InParanoid" id="A0A0C3CBX9"/>
<accession>A0A0C3CBX9</accession>
<feature type="compositionally biased region" description="Polar residues" evidence="4">
    <location>
        <begin position="383"/>
        <end position="404"/>
    </location>
</feature>
<keyword evidence="2" id="KW-0227">DNA damage</keyword>
<protein>
    <recommendedName>
        <fullName evidence="5">BRCT domain-containing protein</fullName>
    </recommendedName>
</protein>
<feature type="region of interest" description="Disordered" evidence="4">
    <location>
        <begin position="575"/>
        <end position="776"/>
    </location>
</feature>
<organism evidence="6 7">
    <name type="scientific">Piloderma croceum (strain F 1598)</name>
    <dbReference type="NCBI Taxonomy" id="765440"/>
    <lineage>
        <taxon>Eukaryota</taxon>
        <taxon>Fungi</taxon>
        <taxon>Dikarya</taxon>
        <taxon>Basidiomycota</taxon>
        <taxon>Agaricomycotina</taxon>
        <taxon>Agaricomycetes</taxon>
        <taxon>Agaricomycetidae</taxon>
        <taxon>Atheliales</taxon>
        <taxon>Atheliaceae</taxon>
        <taxon>Piloderma</taxon>
    </lineage>
</organism>
<feature type="compositionally biased region" description="Basic and acidic residues" evidence="4">
    <location>
        <begin position="264"/>
        <end position="273"/>
    </location>
</feature>
<dbReference type="HOGENOM" id="CLU_007788_0_0_1"/>
<dbReference type="Gene3D" id="3.40.50.10190">
    <property type="entry name" value="BRCT domain"/>
    <property type="match status" value="1"/>
</dbReference>
<dbReference type="Pfam" id="PF18115">
    <property type="entry name" value="Tudor_3"/>
    <property type="match status" value="1"/>
</dbReference>
<reference evidence="6 7" key="1">
    <citation type="submission" date="2014-04" db="EMBL/GenBank/DDBJ databases">
        <authorList>
            <consortium name="DOE Joint Genome Institute"/>
            <person name="Kuo A."/>
            <person name="Tarkka M."/>
            <person name="Buscot F."/>
            <person name="Kohler A."/>
            <person name="Nagy L.G."/>
            <person name="Floudas D."/>
            <person name="Copeland A."/>
            <person name="Barry K.W."/>
            <person name="Cichocki N."/>
            <person name="Veneault-Fourrey C."/>
            <person name="LaButti K."/>
            <person name="Lindquist E.A."/>
            <person name="Lipzen A."/>
            <person name="Lundell T."/>
            <person name="Morin E."/>
            <person name="Murat C."/>
            <person name="Sun H."/>
            <person name="Tunlid A."/>
            <person name="Henrissat B."/>
            <person name="Grigoriev I.V."/>
            <person name="Hibbett D.S."/>
            <person name="Martin F."/>
            <person name="Nordberg H.P."/>
            <person name="Cantor M.N."/>
            <person name="Hua S.X."/>
        </authorList>
    </citation>
    <scope>NUCLEOTIDE SEQUENCE [LARGE SCALE GENOMIC DNA]</scope>
    <source>
        <strain evidence="6 7">F 1598</strain>
    </source>
</reference>
<dbReference type="CDD" id="cd17745">
    <property type="entry name" value="BRCT_p53bp1_rpt1"/>
    <property type="match status" value="1"/>
</dbReference>
<keyword evidence="3" id="KW-0539">Nucleus</keyword>
<dbReference type="InterPro" id="IPR041297">
    <property type="entry name" value="Crb2_Tudor"/>
</dbReference>
<feature type="compositionally biased region" description="Polar residues" evidence="4">
    <location>
        <begin position="289"/>
        <end position="303"/>
    </location>
</feature>
<feature type="compositionally biased region" description="Polar residues" evidence="4">
    <location>
        <begin position="756"/>
        <end position="765"/>
    </location>
</feature>
<gene>
    <name evidence="6" type="ORF">PILCRDRAFT_815647</name>
</gene>
<dbReference type="GO" id="GO:0000077">
    <property type="term" value="P:DNA damage checkpoint signaling"/>
    <property type="evidence" value="ECO:0007669"/>
    <property type="project" value="TreeGrafter"/>
</dbReference>
<dbReference type="CDD" id="cd20395">
    <property type="entry name" value="Tudor_SpCrb2-like_rpt1"/>
    <property type="match status" value="1"/>
</dbReference>
<feature type="compositionally biased region" description="Low complexity" evidence="4">
    <location>
        <begin position="649"/>
        <end position="666"/>
    </location>
</feature>
<dbReference type="InterPro" id="IPR047249">
    <property type="entry name" value="BRCT_p53bp1-like_rpt1"/>
</dbReference>
<feature type="compositionally biased region" description="Polar residues" evidence="4">
    <location>
        <begin position="612"/>
        <end position="637"/>
    </location>
</feature>
<dbReference type="PROSITE" id="PS50172">
    <property type="entry name" value="BRCT"/>
    <property type="match status" value="1"/>
</dbReference>
<dbReference type="SUPFAM" id="SSF52113">
    <property type="entry name" value="BRCT domain"/>
    <property type="match status" value="2"/>
</dbReference>
<evidence type="ECO:0000256" key="3">
    <source>
        <dbReference type="ARBA" id="ARBA00023242"/>
    </source>
</evidence>
<dbReference type="STRING" id="765440.A0A0C3CBX9"/>
<dbReference type="SUPFAM" id="SSF63748">
    <property type="entry name" value="Tudor/PWWP/MBT"/>
    <property type="match status" value="1"/>
</dbReference>
<feature type="region of interest" description="Disordered" evidence="4">
    <location>
        <begin position="369"/>
        <end position="412"/>
    </location>
</feature>
<dbReference type="GO" id="GO:0042393">
    <property type="term" value="F:histone binding"/>
    <property type="evidence" value="ECO:0007669"/>
    <property type="project" value="TreeGrafter"/>
</dbReference>
<dbReference type="AlphaFoldDB" id="A0A0C3CBX9"/>
<evidence type="ECO:0000256" key="1">
    <source>
        <dbReference type="ARBA" id="ARBA00004123"/>
    </source>
</evidence>